<dbReference type="EMBL" id="EAAA01002293">
    <property type="status" value="NOT_ANNOTATED_CDS"/>
    <property type="molecule type" value="Genomic_DNA"/>
</dbReference>
<proteinExistence type="predicted"/>
<sequence length="41" mass="4680">MAVNNEQGSIASSLKRKLVSFGFCFMLEHRPQILKTQGRQE</sequence>
<reference evidence="1" key="3">
    <citation type="submission" date="2025-08" db="UniProtKB">
        <authorList>
            <consortium name="Ensembl"/>
        </authorList>
    </citation>
    <scope>IDENTIFICATION</scope>
</reference>
<dbReference type="HOGENOM" id="CLU_3279197_0_0_1"/>
<reference evidence="1" key="4">
    <citation type="submission" date="2025-09" db="UniProtKB">
        <authorList>
            <consortium name="Ensembl"/>
        </authorList>
    </citation>
    <scope>IDENTIFICATION</scope>
</reference>
<evidence type="ECO:0000313" key="2">
    <source>
        <dbReference type="Proteomes" id="UP000008144"/>
    </source>
</evidence>
<reference evidence="1" key="2">
    <citation type="journal article" date="2008" name="Genome Biol.">
        <title>Improved genome assembly and evidence-based global gene model set for the chordate Ciona intestinalis: new insight into intron and operon populations.</title>
        <authorList>
            <person name="Satou Y."/>
            <person name="Mineta K."/>
            <person name="Ogasawara M."/>
            <person name="Sasakura Y."/>
            <person name="Shoguchi E."/>
            <person name="Ueno K."/>
            <person name="Yamada L."/>
            <person name="Matsumoto J."/>
            <person name="Wasserscheid J."/>
            <person name="Dewar K."/>
            <person name="Wiley G.B."/>
            <person name="Macmil S.L."/>
            <person name="Roe B.A."/>
            <person name="Zeller R.W."/>
            <person name="Hastings K.E."/>
            <person name="Lemaire P."/>
            <person name="Lindquist E."/>
            <person name="Endo T."/>
            <person name="Hotta K."/>
            <person name="Inaba K."/>
        </authorList>
    </citation>
    <scope>NUCLEOTIDE SEQUENCE [LARGE SCALE GENOMIC DNA]</scope>
    <source>
        <strain evidence="1">wild type</strain>
    </source>
</reference>
<organism evidence="1 2">
    <name type="scientific">Ciona intestinalis</name>
    <name type="common">Transparent sea squirt</name>
    <name type="synonym">Ascidia intestinalis</name>
    <dbReference type="NCBI Taxonomy" id="7719"/>
    <lineage>
        <taxon>Eukaryota</taxon>
        <taxon>Metazoa</taxon>
        <taxon>Chordata</taxon>
        <taxon>Tunicata</taxon>
        <taxon>Ascidiacea</taxon>
        <taxon>Phlebobranchia</taxon>
        <taxon>Cionidae</taxon>
        <taxon>Ciona</taxon>
    </lineage>
</organism>
<dbReference type="InParanoid" id="H2Y0E7"/>
<dbReference type="Proteomes" id="UP000008144">
    <property type="component" value="Chromosome 6"/>
</dbReference>
<evidence type="ECO:0000313" key="1">
    <source>
        <dbReference type="Ensembl" id="ENSCINP00000035381.1"/>
    </source>
</evidence>
<protein>
    <submittedName>
        <fullName evidence="1">Uncharacterized protein</fullName>
    </submittedName>
</protein>
<keyword evidence="2" id="KW-1185">Reference proteome</keyword>
<dbReference type="AlphaFoldDB" id="H2Y0E7"/>
<name>H2Y0E7_CIOIN</name>
<reference evidence="2" key="1">
    <citation type="journal article" date="2002" name="Science">
        <title>The draft genome of Ciona intestinalis: insights into chordate and vertebrate origins.</title>
        <authorList>
            <person name="Dehal P."/>
            <person name="Satou Y."/>
            <person name="Campbell R.K."/>
            <person name="Chapman J."/>
            <person name="Degnan B."/>
            <person name="De Tomaso A."/>
            <person name="Davidson B."/>
            <person name="Di Gregorio A."/>
            <person name="Gelpke M."/>
            <person name="Goodstein D.M."/>
            <person name="Harafuji N."/>
            <person name="Hastings K.E."/>
            <person name="Ho I."/>
            <person name="Hotta K."/>
            <person name="Huang W."/>
            <person name="Kawashima T."/>
            <person name="Lemaire P."/>
            <person name="Martinez D."/>
            <person name="Meinertzhagen I.A."/>
            <person name="Necula S."/>
            <person name="Nonaka M."/>
            <person name="Putnam N."/>
            <person name="Rash S."/>
            <person name="Saiga H."/>
            <person name="Satake M."/>
            <person name="Terry A."/>
            <person name="Yamada L."/>
            <person name="Wang H.G."/>
            <person name="Awazu S."/>
            <person name="Azumi K."/>
            <person name="Boore J."/>
            <person name="Branno M."/>
            <person name="Chin-Bow S."/>
            <person name="DeSantis R."/>
            <person name="Doyle S."/>
            <person name="Francino P."/>
            <person name="Keys D.N."/>
            <person name="Haga S."/>
            <person name="Hayashi H."/>
            <person name="Hino K."/>
            <person name="Imai K.S."/>
            <person name="Inaba K."/>
            <person name="Kano S."/>
            <person name="Kobayashi K."/>
            <person name="Kobayashi M."/>
            <person name="Lee B.I."/>
            <person name="Makabe K.W."/>
            <person name="Manohar C."/>
            <person name="Matassi G."/>
            <person name="Medina M."/>
            <person name="Mochizuki Y."/>
            <person name="Mount S."/>
            <person name="Morishita T."/>
            <person name="Miura S."/>
            <person name="Nakayama A."/>
            <person name="Nishizaka S."/>
            <person name="Nomoto H."/>
            <person name="Ohta F."/>
            <person name="Oishi K."/>
            <person name="Rigoutsos I."/>
            <person name="Sano M."/>
            <person name="Sasaki A."/>
            <person name="Sasakura Y."/>
            <person name="Shoguchi E."/>
            <person name="Shin-i T."/>
            <person name="Spagnuolo A."/>
            <person name="Stainier D."/>
            <person name="Suzuki M.M."/>
            <person name="Tassy O."/>
            <person name="Takatori N."/>
            <person name="Tokuoka M."/>
            <person name="Yagi K."/>
            <person name="Yoshizaki F."/>
            <person name="Wada S."/>
            <person name="Zhang C."/>
            <person name="Hyatt P.D."/>
            <person name="Larimer F."/>
            <person name="Detter C."/>
            <person name="Doggett N."/>
            <person name="Glavina T."/>
            <person name="Hawkins T."/>
            <person name="Richardson P."/>
            <person name="Lucas S."/>
            <person name="Kohara Y."/>
            <person name="Levine M."/>
            <person name="Satoh N."/>
            <person name="Rokhsar D.S."/>
        </authorList>
    </citation>
    <scope>NUCLEOTIDE SEQUENCE [LARGE SCALE GENOMIC DNA]</scope>
</reference>
<accession>H2Y0E7</accession>
<dbReference type="Ensembl" id="ENSCINT00000033337.1">
    <property type="protein sequence ID" value="ENSCINP00000035381.1"/>
    <property type="gene ID" value="ENSCING00000020149.1"/>
</dbReference>